<dbReference type="Proteomes" id="UP000054018">
    <property type="component" value="Unassembled WGS sequence"/>
</dbReference>
<dbReference type="STRING" id="765257.A0A0C9ZHD4"/>
<organism evidence="1 2">
    <name type="scientific">Pisolithus microcarpus 441</name>
    <dbReference type="NCBI Taxonomy" id="765257"/>
    <lineage>
        <taxon>Eukaryota</taxon>
        <taxon>Fungi</taxon>
        <taxon>Dikarya</taxon>
        <taxon>Basidiomycota</taxon>
        <taxon>Agaricomycotina</taxon>
        <taxon>Agaricomycetes</taxon>
        <taxon>Agaricomycetidae</taxon>
        <taxon>Boletales</taxon>
        <taxon>Sclerodermatineae</taxon>
        <taxon>Pisolithaceae</taxon>
        <taxon>Pisolithus</taxon>
    </lineage>
</organism>
<reference evidence="1 2" key="1">
    <citation type="submission" date="2014-04" db="EMBL/GenBank/DDBJ databases">
        <authorList>
            <consortium name="DOE Joint Genome Institute"/>
            <person name="Kuo A."/>
            <person name="Kohler A."/>
            <person name="Costa M.D."/>
            <person name="Nagy L.G."/>
            <person name="Floudas D."/>
            <person name="Copeland A."/>
            <person name="Barry K.W."/>
            <person name="Cichocki N."/>
            <person name="Veneault-Fourrey C."/>
            <person name="LaButti K."/>
            <person name="Lindquist E.A."/>
            <person name="Lipzen A."/>
            <person name="Lundell T."/>
            <person name="Morin E."/>
            <person name="Murat C."/>
            <person name="Sun H."/>
            <person name="Tunlid A."/>
            <person name="Henrissat B."/>
            <person name="Grigoriev I.V."/>
            <person name="Hibbett D.S."/>
            <person name="Martin F."/>
            <person name="Nordberg H.P."/>
            <person name="Cantor M.N."/>
            <person name="Hua S.X."/>
        </authorList>
    </citation>
    <scope>NUCLEOTIDE SEQUENCE [LARGE SCALE GENOMIC DNA]</scope>
    <source>
        <strain evidence="1 2">441</strain>
    </source>
</reference>
<name>A0A0C9ZHD4_9AGAM</name>
<dbReference type="AlphaFoldDB" id="A0A0C9ZHD4"/>
<gene>
    <name evidence="1" type="ORF">PISMIDRAFT_11921</name>
</gene>
<feature type="non-terminal residue" evidence="1">
    <location>
        <position position="77"/>
    </location>
</feature>
<proteinExistence type="predicted"/>
<evidence type="ECO:0000313" key="2">
    <source>
        <dbReference type="Proteomes" id="UP000054018"/>
    </source>
</evidence>
<reference evidence="2" key="2">
    <citation type="submission" date="2015-01" db="EMBL/GenBank/DDBJ databases">
        <title>Evolutionary Origins and Diversification of the Mycorrhizal Mutualists.</title>
        <authorList>
            <consortium name="DOE Joint Genome Institute"/>
            <consortium name="Mycorrhizal Genomics Consortium"/>
            <person name="Kohler A."/>
            <person name="Kuo A."/>
            <person name="Nagy L.G."/>
            <person name="Floudas D."/>
            <person name="Copeland A."/>
            <person name="Barry K.W."/>
            <person name="Cichocki N."/>
            <person name="Veneault-Fourrey C."/>
            <person name="LaButti K."/>
            <person name="Lindquist E.A."/>
            <person name="Lipzen A."/>
            <person name="Lundell T."/>
            <person name="Morin E."/>
            <person name="Murat C."/>
            <person name="Riley R."/>
            <person name="Ohm R."/>
            <person name="Sun H."/>
            <person name="Tunlid A."/>
            <person name="Henrissat B."/>
            <person name="Grigoriev I.V."/>
            <person name="Hibbett D.S."/>
            <person name="Martin F."/>
        </authorList>
    </citation>
    <scope>NUCLEOTIDE SEQUENCE [LARGE SCALE GENOMIC DNA]</scope>
    <source>
        <strain evidence="2">441</strain>
    </source>
</reference>
<protein>
    <submittedName>
        <fullName evidence="1">Unplaced genomic scaffold scaffold_61, whole genome shotgun sequence</fullName>
    </submittedName>
</protein>
<evidence type="ECO:0000313" key="1">
    <source>
        <dbReference type="EMBL" id="KIK21892.1"/>
    </source>
</evidence>
<accession>A0A0C9ZHD4</accession>
<dbReference type="EMBL" id="KN833745">
    <property type="protein sequence ID" value="KIK21892.1"/>
    <property type="molecule type" value="Genomic_DNA"/>
</dbReference>
<dbReference type="HOGENOM" id="CLU_162183_0_0_1"/>
<dbReference type="OrthoDB" id="2683673at2759"/>
<sequence length="77" mass="9355">MRLIDVDVFLERERQIKEEGTVDRDMKTVLRMLHDVDTDYAILSHRWADEVDYLEIMELAKLENRDEIRERSGYQKI</sequence>
<keyword evidence="2" id="KW-1185">Reference proteome</keyword>